<dbReference type="OMA" id="MELKSHS"/>
<dbReference type="GO" id="GO:0031122">
    <property type="term" value="P:cytoplasmic microtubule organization"/>
    <property type="evidence" value="ECO:0007669"/>
    <property type="project" value="TreeGrafter"/>
</dbReference>
<evidence type="ECO:0000256" key="1">
    <source>
        <dbReference type="SAM" id="Coils"/>
    </source>
</evidence>
<feature type="coiled-coil region" evidence="1">
    <location>
        <begin position="258"/>
        <end position="306"/>
    </location>
</feature>
<dbReference type="GO" id="GO:0034451">
    <property type="term" value="C:centriolar satellite"/>
    <property type="evidence" value="ECO:0007669"/>
    <property type="project" value="TreeGrafter"/>
</dbReference>
<gene>
    <name evidence="3" type="primary">LOC107567866</name>
</gene>
<sequence>KLIVSSRSSSKNNINKYFICNENEQLHDHLRELRDENGRLYKLLSEKDFEIKHLKKKREEERLALAGTAGLAGDAAATKIVELSKKNRELAAEIERGKTKTKQANNRVKDLEKEVKIKQNFYFKCFFFLEHCIEIVKSLQEKLSTAQLKMTEYRNQIQTFKQEFKIAHKVLSCEVGEDVNIQQILCNPGGWRGRSQQILALQNRVRDLERQLSQSSHRKQLCDLGLEEEITRTGGLQKTQDRNLSHIRHIERERKETLEKLTIDYEVLLEEHSDMKKKLEASKARNKVLSTEVKALKSQISTLLDKGKHDDELVDALLKQQASWQAMLGHLSQKGSQREEAQQGLERHLHSEAQQHASLIQQLRAMVSEKENKVKELEREIQQLRCFVFHAYTRFVYLVQKQSECKSQTNIRPLTSRHENSRESHSASEEEAKRQCAEAEQKLRLEWQRSVSLEQQLEKAKLDSRKEASLQTSNRSRTGSVWPHICIFRPYRLALQLEENETLRTALKNALKEKKEGLQFYKDLLAQAKQEFQQAHRKHEQGT</sequence>
<reference evidence="3" key="1">
    <citation type="submission" date="2025-08" db="UniProtKB">
        <authorList>
            <consortium name="Ensembl"/>
        </authorList>
    </citation>
    <scope>IDENTIFICATION</scope>
</reference>
<evidence type="ECO:0000313" key="3">
    <source>
        <dbReference type="Ensembl" id="ENSSGRP00000018076.1"/>
    </source>
</evidence>
<feature type="region of interest" description="Disordered" evidence="2">
    <location>
        <begin position="410"/>
        <end position="435"/>
    </location>
</feature>
<proteinExistence type="predicted"/>
<keyword evidence="1" id="KW-0175">Coiled coil</keyword>
<dbReference type="InterPro" id="IPR038929">
    <property type="entry name" value="CCDC13"/>
</dbReference>
<dbReference type="GO" id="GO:1905515">
    <property type="term" value="P:non-motile cilium assembly"/>
    <property type="evidence" value="ECO:0007669"/>
    <property type="project" value="TreeGrafter"/>
</dbReference>
<organism evidence="3 4">
    <name type="scientific">Sinocyclocheilus grahami</name>
    <name type="common">Dianchi golden-line fish</name>
    <name type="synonym">Barbus grahami</name>
    <dbReference type="NCBI Taxonomy" id="75366"/>
    <lineage>
        <taxon>Eukaryota</taxon>
        <taxon>Metazoa</taxon>
        <taxon>Chordata</taxon>
        <taxon>Craniata</taxon>
        <taxon>Vertebrata</taxon>
        <taxon>Euteleostomi</taxon>
        <taxon>Actinopterygii</taxon>
        <taxon>Neopterygii</taxon>
        <taxon>Teleostei</taxon>
        <taxon>Ostariophysi</taxon>
        <taxon>Cypriniformes</taxon>
        <taxon>Cyprinidae</taxon>
        <taxon>Cyprininae</taxon>
        <taxon>Sinocyclocheilus</taxon>
    </lineage>
</organism>
<dbReference type="PANTHER" id="PTHR31935:SF1">
    <property type="entry name" value="COILED-COIL DOMAIN-CONTAINING PROTEIN 13"/>
    <property type="match status" value="1"/>
</dbReference>
<feature type="coiled-coil region" evidence="1">
    <location>
        <begin position="493"/>
        <end position="538"/>
    </location>
</feature>
<feature type="coiled-coil region" evidence="1">
    <location>
        <begin position="80"/>
        <end position="163"/>
    </location>
</feature>
<feature type="coiled-coil region" evidence="1">
    <location>
        <begin position="353"/>
        <end position="387"/>
    </location>
</feature>
<evidence type="ECO:0000256" key="2">
    <source>
        <dbReference type="SAM" id="MobiDB-lite"/>
    </source>
</evidence>
<accession>A0A672L6X3</accession>
<dbReference type="Ensembl" id="ENSSGRT00000019532.1">
    <property type="protein sequence ID" value="ENSSGRP00000018076.1"/>
    <property type="gene ID" value="ENSSGRG00000010949.1"/>
</dbReference>
<dbReference type="InParanoid" id="A0A672L6X3"/>
<protein>
    <submittedName>
        <fullName evidence="3">Coiled-coil domain-containing protein 13-like</fullName>
    </submittedName>
</protein>
<name>A0A672L6X3_SINGR</name>
<evidence type="ECO:0000313" key="4">
    <source>
        <dbReference type="Proteomes" id="UP000472262"/>
    </source>
</evidence>
<feature type="compositionally biased region" description="Basic and acidic residues" evidence="2">
    <location>
        <begin position="336"/>
        <end position="351"/>
    </location>
</feature>
<reference evidence="3" key="2">
    <citation type="submission" date="2025-09" db="UniProtKB">
        <authorList>
            <consortium name="Ensembl"/>
        </authorList>
    </citation>
    <scope>IDENTIFICATION</scope>
</reference>
<feature type="compositionally biased region" description="Basic and acidic residues" evidence="2">
    <location>
        <begin position="416"/>
        <end position="435"/>
    </location>
</feature>
<keyword evidence="4" id="KW-1185">Reference proteome</keyword>
<feature type="region of interest" description="Disordered" evidence="2">
    <location>
        <begin position="330"/>
        <end position="351"/>
    </location>
</feature>
<dbReference type="AlphaFoldDB" id="A0A672L6X3"/>
<dbReference type="PANTHER" id="PTHR31935">
    <property type="entry name" value="COILED-COIL DOMAIN-CONTAINING PROTEIN 13"/>
    <property type="match status" value="1"/>
</dbReference>
<dbReference type="Proteomes" id="UP000472262">
    <property type="component" value="Unassembled WGS sequence"/>
</dbReference>